<evidence type="ECO:0000313" key="2">
    <source>
        <dbReference type="Proteomes" id="UP000297564"/>
    </source>
</evidence>
<dbReference type="OrthoDB" id="8525483at2"/>
<organism evidence="1 2">
    <name type="scientific">Ramlibacter rhizophilus</name>
    <dbReference type="NCBI Taxonomy" id="1781167"/>
    <lineage>
        <taxon>Bacteria</taxon>
        <taxon>Pseudomonadati</taxon>
        <taxon>Pseudomonadota</taxon>
        <taxon>Betaproteobacteria</taxon>
        <taxon>Burkholderiales</taxon>
        <taxon>Comamonadaceae</taxon>
        <taxon>Ramlibacter</taxon>
    </lineage>
</organism>
<dbReference type="EMBL" id="SMLL01000003">
    <property type="protein sequence ID" value="TFZ01452.1"/>
    <property type="molecule type" value="Genomic_DNA"/>
</dbReference>
<reference evidence="1 2" key="1">
    <citation type="submission" date="2019-03" db="EMBL/GenBank/DDBJ databases">
        <title>Ramlibacter rhizophilus CCTCC AB2015357, whole genome shotgun sequence.</title>
        <authorList>
            <person name="Zhang X."/>
            <person name="Feng G."/>
            <person name="Zhu H."/>
        </authorList>
    </citation>
    <scope>NUCLEOTIDE SEQUENCE [LARGE SCALE GENOMIC DNA]</scope>
    <source>
        <strain evidence="1 2">CCTCC AB2015357</strain>
    </source>
</reference>
<proteinExistence type="predicted"/>
<dbReference type="Proteomes" id="UP000297564">
    <property type="component" value="Unassembled WGS sequence"/>
</dbReference>
<dbReference type="AlphaFoldDB" id="A0A4Z0BRT3"/>
<keyword evidence="2" id="KW-1185">Reference proteome</keyword>
<evidence type="ECO:0000313" key="1">
    <source>
        <dbReference type="EMBL" id="TFZ01452.1"/>
    </source>
</evidence>
<sequence>MATQSPFPFLDDLADRVGEALQPPPWFVHEAQRRIVLLVNHVLMQEPEAQSRLARHKGSVVEAHWRHFQVRVVATPAGLLDLADPAITPDLTLTMVEPSPLALARSALQGEKPQVRIAGDVQFAAEINWLVDHVRWDLEEDLARLMGDAPAHFLAQGARGMADALRRFAGAAPGRPPAPPSGTAR</sequence>
<accession>A0A4Z0BRT3</accession>
<protein>
    <recommendedName>
        <fullName evidence="3">Ubiquinone biosynthesis protein UbiJ</fullName>
    </recommendedName>
</protein>
<gene>
    <name evidence="1" type="ORF">EZ242_08740</name>
</gene>
<evidence type="ECO:0008006" key="3">
    <source>
        <dbReference type="Google" id="ProtNLM"/>
    </source>
</evidence>
<dbReference type="RefSeq" id="WP_135284751.1">
    <property type="nucleotide sequence ID" value="NZ_SMLL01000003.1"/>
</dbReference>
<name>A0A4Z0BRT3_9BURK</name>
<comment type="caution">
    <text evidence="1">The sequence shown here is derived from an EMBL/GenBank/DDBJ whole genome shotgun (WGS) entry which is preliminary data.</text>
</comment>